<dbReference type="AlphaFoldDB" id="A0A1G9YDE2"/>
<dbReference type="InterPro" id="IPR006204">
    <property type="entry name" value="GHMP_kinase_N_dom"/>
</dbReference>
<dbReference type="SUPFAM" id="SSF54211">
    <property type="entry name" value="Ribosomal protein S5 domain 2-like"/>
    <property type="match status" value="1"/>
</dbReference>
<evidence type="ECO:0000256" key="2">
    <source>
        <dbReference type="ARBA" id="ARBA00022741"/>
    </source>
</evidence>
<dbReference type="InterPro" id="IPR014721">
    <property type="entry name" value="Ribsml_uS5_D2-typ_fold_subgr"/>
</dbReference>
<protein>
    <submittedName>
        <fullName evidence="6">Threonine kinase</fullName>
    </submittedName>
</protein>
<keyword evidence="3 6" id="KW-0418">Kinase</keyword>
<dbReference type="Gene3D" id="3.30.230.10">
    <property type="match status" value="1"/>
</dbReference>
<reference evidence="7" key="1">
    <citation type="submission" date="2016-10" db="EMBL/GenBank/DDBJ databases">
        <authorList>
            <person name="Varghese N."/>
            <person name="Submissions S."/>
        </authorList>
    </citation>
    <scope>NUCLEOTIDE SEQUENCE [LARGE SCALE GENOMIC DNA]</scope>
    <source>
        <strain evidence="7">CGMCC 1.6854</strain>
    </source>
</reference>
<dbReference type="GO" id="GO:0050515">
    <property type="term" value="F:4-(cytidine 5'-diphospho)-2-C-methyl-D-erythritol kinase activity"/>
    <property type="evidence" value="ECO:0007669"/>
    <property type="project" value="TreeGrafter"/>
</dbReference>
<evidence type="ECO:0000256" key="3">
    <source>
        <dbReference type="ARBA" id="ARBA00022777"/>
    </source>
</evidence>
<keyword evidence="1" id="KW-0808">Transferase</keyword>
<evidence type="ECO:0000256" key="4">
    <source>
        <dbReference type="ARBA" id="ARBA00022840"/>
    </source>
</evidence>
<name>A0A1G9YDE2_9BACL</name>
<dbReference type="InterPro" id="IPR012363">
    <property type="entry name" value="PduX"/>
</dbReference>
<evidence type="ECO:0000259" key="5">
    <source>
        <dbReference type="Pfam" id="PF00288"/>
    </source>
</evidence>
<evidence type="ECO:0000313" key="6">
    <source>
        <dbReference type="EMBL" id="SDN07139.1"/>
    </source>
</evidence>
<sequence>MQNLIVQAGQKKLVKGHKYGQGAAFGTFGELLQGIRNENDKDFLVTLPIANFSRAAFTCIPTVNSLTIYPSNKLKSLNLANNILRHYGLPAGGHLYIQSNLPIGKGFASSSADLVAVIRAISDCFQIHIPLEEAQNFLAEIEPTDGVMYDGVVSFYHREVELCKFIGQLPPLSIVGIDEGGIVDTVEFNKVPKNFSSMDKAYYEELLKDLTKAIENGDEGAIGKVSTTSALMHQRIRPKRTLNQVVAICEEVKGLGIAIAHSGTCIGILLSNSDDQFHQKMAAAKEKLSKHSREVMVYHSWNKSQDHGQTREPIMGRSY</sequence>
<accession>A0A1G9YDE2</accession>
<dbReference type="Proteomes" id="UP000199544">
    <property type="component" value="Unassembled WGS sequence"/>
</dbReference>
<dbReference type="Pfam" id="PF00288">
    <property type="entry name" value="GHMP_kinases_N"/>
    <property type="match status" value="1"/>
</dbReference>
<dbReference type="PANTHER" id="PTHR43527:SF1">
    <property type="entry name" value="L-THREONINE KINASE"/>
    <property type="match status" value="1"/>
</dbReference>
<dbReference type="EMBL" id="FNHW01000001">
    <property type="protein sequence ID" value="SDN07139.1"/>
    <property type="molecule type" value="Genomic_DNA"/>
</dbReference>
<evidence type="ECO:0000313" key="7">
    <source>
        <dbReference type="Proteomes" id="UP000199544"/>
    </source>
</evidence>
<gene>
    <name evidence="6" type="ORF">SAMN04488137_3362</name>
</gene>
<organism evidence="6 7">
    <name type="scientific">Fictibacillus solisalsi</name>
    <dbReference type="NCBI Taxonomy" id="459525"/>
    <lineage>
        <taxon>Bacteria</taxon>
        <taxon>Bacillati</taxon>
        <taxon>Bacillota</taxon>
        <taxon>Bacilli</taxon>
        <taxon>Bacillales</taxon>
        <taxon>Fictibacillaceae</taxon>
        <taxon>Fictibacillus</taxon>
    </lineage>
</organism>
<keyword evidence="7" id="KW-1185">Reference proteome</keyword>
<dbReference type="InterPro" id="IPR020568">
    <property type="entry name" value="Ribosomal_Su5_D2-typ_SF"/>
</dbReference>
<dbReference type="GO" id="GO:0005524">
    <property type="term" value="F:ATP binding"/>
    <property type="evidence" value="ECO:0007669"/>
    <property type="project" value="UniProtKB-KW"/>
</dbReference>
<proteinExistence type="predicted"/>
<dbReference type="PANTHER" id="PTHR43527">
    <property type="entry name" value="4-DIPHOSPHOCYTIDYL-2-C-METHYL-D-ERYTHRITOL KINASE, CHLOROPLASTIC"/>
    <property type="match status" value="1"/>
</dbReference>
<dbReference type="STRING" id="459525.SAMN04488137_3362"/>
<dbReference type="PIRSF" id="PIRSF033887">
    <property type="entry name" value="PduX"/>
    <property type="match status" value="1"/>
</dbReference>
<keyword evidence="4" id="KW-0067">ATP-binding</keyword>
<feature type="domain" description="GHMP kinase N-terminal" evidence="5">
    <location>
        <begin position="79"/>
        <end position="143"/>
    </location>
</feature>
<evidence type="ECO:0000256" key="1">
    <source>
        <dbReference type="ARBA" id="ARBA00022679"/>
    </source>
</evidence>
<keyword evidence="2" id="KW-0547">Nucleotide-binding</keyword>